<comment type="caution">
    <text evidence="23">The sequence shown here is derived from an EMBL/GenBank/DDBJ whole genome shotgun (WGS) entry which is preliminary data.</text>
</comment>
<evidence type="ECO:0000256" key="10">
    <source>
        <dbReference type="ARBA" id="ARBA00022796"/>
    </source>
</evidence>
<evidence type="ECO:0000256" key="20">
    <source>
        <dbReference type="ARBA" id="ARBA00049289"/>
    </source>
</evidence>
<dbReference type="InterPro" id="IPR006122">
    <property type="entry name" value="HMA_Cu_ion-bd"/>
</dbReference>
<evidence type="ECO:0000256" key="5">
    <source>
        <dbReference type="ARBA" id="ARBA00022448"/>
    </source>
</evidence>
<feature type="domain" description="HMA" evidence="22">
    <location>
        <begin position="1"/>
        <end position="67"/>
    </location>
</feature>
<dbReference type="PROSITE" id="PS50846">
    <property type="entry name" value="HMA_2"/>
    <property type="match status" value="2"/>
</dbReference>
<evidence type="ECO:0000313" key="24">
    <source>
        <dbReference type="Proteomes" id="UP000824102"/>
    </source>
</evidence>
<feature type="transmembrane region" description="Helical" evidence="21">
    <location>
        <begin position="113"/>
        <end position="131"/>
    </location>
</feature>
<dbReference type="InterPro" id="IPR001757">
    <property type="entry name" value="P_typ_ATPase"/>
</dbReference>
<feature type="transmembrane region" description="Helical" evidence="21">
    <location>
        <begin position="669"/>
        <end position="692"/>
    </location>
</feature>
<evidence type="ECO:0000259" key="22">
    <source>
        <dbReference type="PROSITE" id="PS50846"/>
    </source>
</evidence>
<dbReference type="Gene3D" id="3.40.1110.10">
    <property type="entry name" value="Calcium-transporting ATPase, cytoplasmic domain N"/>
    <property type="match status" value="1"/>
</dbReference>
<dbReference type="InterPro" id="IPR027256">
    <property type="entry name" value="P-typ_ATPase_IB"/>
</dbReference>
<comment type="catalytic activity">
    <reaction evidence="20">
        <text>Cu(+)(in) + ATP + H2O = Cu(+)(out) + ADP + phosphate + H(+)</text>
        <dbReference type="Rhea" id="RHEA:25792"/>
        <dbReference type="ChEBI" id="CHEBI:15377"/>
        <dbReference type="ChEBI" id="CHEBI:15378"/>
        <dbReference type="ChEBI" id="CHEBI:30616"/>
        <dbReference type="ChEBI" id="CHEBI:43474"/>
        <dbReference type="ChEBI" id="CHEBI:49552"/>
        <dbReference type="ChEBI" id="CHEBI:456216"/>
        <dbReference type="EC" id="7.2.2.8"/>
    </reaction>
</comment>
<keyword evidence="17 21" id="KW-0472">Membrane</keyword>
<evidence type="ECO:0000256" key="18">
    <source>
        <dbReference type="ARBA" id="ARBA00029719"/>
    </source>
</evidence>
<feature type="transmembrane region" description="Helical" evidence="21">
    <location>
        <begin position="86"/>
        <end position="107"/>
    </location>
</feature>
<dbReference type="GO" id="GO:0016887">
    <property type="term" value="F:ATP hydrolysis activity"/>
    <property type="evidence" value="ECO:0007669"/>
    <property type="project" value="InterPro"/>
</dbReference>
<dbReference type="PANTHER" id="PTHR43520:SF8">
    <property type="entry name" value="P-TYPE CU(+) TRANSPORTER"/>
    <property type="match status" value="1"/>
</dbReference>
<keyword evidence="10" id="KW-0187">Copper transport</keyword>
<dbReference type="NCBIfam" id="TIGR00003">
    <property type="entry name" value="copper ion binding protein"/>
    <property type="match status" value="2"/>
</dbReference>
<keyword evidence="6 21" id="KW-0812">Transmembrane</keyword>
<feature type="domain" description="HMA" evidence="22">
    <location>
        <begin position="736"/>
        <end position="801"/>
    </location>
</feature>
<dbReference type="InterPro" id="IPR017969">
    <property type="entry name" value="Heavy-metal-associated_CS"/>
</dbReference>
<dbReference type="Gene3D" id="3.30.70.100">
    <property type="match status" value="2"/>
</dbReference>
<dbReference type="PROSITE" id="PS01047">
    <property type="entry name" value="HMA_1"/>
    <property type="match status" value="2"/>
</dbReference>
<dbReference type="Pfam" id="PF00403">
    <property type="entry name" value="HMA"/>
    <property type="match status" value="2"/>
</dbReference>
<keyword evidence="21" id="KW-1003">Cell membrane</keyword>
<dbReference type="SUPFAM" id="SSF81665">
    <property type="entry name" value="Calcium ATPase, transmembrane domain M"/>
    <property type="match status" value="1"/>
</dbReference>
<dbReference type="GO" id="GO:0012505">
    <property type="term" value="C:endomembrane system"/>
    <property type="evidence" value="ECO:0007669"/>
    <property type="project" value="UniProtKB-SubCell"/>
</dbReference>
<dbReference type="FunFam" id="3.30.70.100:FF:000001">
    <property type="entry name" value="ATPase copper transporting beta"/>
    <property type="match status" value="1"/>
</dbReference>
<dbReference type="InterPro" id="IPR023214">
    <property type="entry name" value="HAD_sf"/>
</dbReference>
<dbReference type="PANTHER" id="PTHR43520">
    <property type="entry name" value="ATP7, ISOFORM B"/>
    <property type="match status" value="1"/>
</dbReference>
<dbReference type="InterPro" id="IPR036412">
    <property type="entry name" value="HAD-like_sf"/>
</dbReference>
<comment type="similarity">
    <text evidence="2 21">Belongs to the cation transport ATPase (P-type) (TC 3.A.3) family. Type IB subfamily.</text>
</comment>
<dbReference type="PRINTS" id="PR00119">
    <property type="entry name" value="CATATPASE"/>
</dbReference>
<dbReference type="Gene3D" id="2.70.150.10">
    <property type="entry name" value="Calcium-transporting ATPase, cytoplasmic transduction domain A"/>
    <property type="match status" value="1"/>
</dbReference>
<dbReference type="GO" id="GO:0005886">
    <property type="term" value="C:plasma membrane"/>
    <property type="evidence" value="ECO:0007669"/>
    <property type="project" value="UniProtKB-SubCell"/>
</dbReference>
<keyword evidence="16" id="KW-0406">Ion transport</keyword>
<dbReference type="InterPro" id="IPR008250">
    <property type="entry name" value="ATPase_P-typ_transduc_dom_A_sf"/>
</dbReference>
<name>A0A9D2G6V3_9FIRM</name>
<evidence type="ECO:0000256" key="4">
    <source>
        <dbReference type="ARBA" id="ARBA00015102"/>
    </source>
</evidence>
<evidence type="ECO:0000256" key="9">
    <source>
        <dbReference type="ARBA" id="ARBA00022741"/>
    </source>
</evidence>
<feature type="transmembrane region" description="Helical" evidence="21">
    <location>
        <begin position="175"/>
        <end position="193"/>
    </location>
</feature>
<dbReference type="GO" id="GO:0005524">
    <property type="term" value="F:ATP binding"/>
    <property type="evidence" value="ECO:0007669"/>
    <property type="project" value="UniProtKB-UniRule"/>
</dbReference>
<feature type="transmembrane region" description="Helical" evidence="21">
    <location>
        <begin position="698"/>
        <end position="718"/>
    </location>
</feature>
<keyword evidence="5" id="KW-0813">Transport</keyword>
<evidence type="ECO:0000256" key="19">
    <source>
        <dbReference type="ARBA" id="ARBA00033239"/>
    </source>
</evidence>
<dbReference type="Proteomes" id="UP000824102">
    <property type="component" value="Unassembled WGS sequence"/>
</dbReference>
<evidence type="ECO:0000256" key="15">
    <source>
        <dbReference type="ARBA" id="ARBA00023008"/>
    </source>
</evidence>
<organism evidence="23 24">
    <name type="scientific">Candidatus Gallimonas intestinavium</name>
    <dbReference type="NCBI Taxonomy" id="2838603"/>
    <lineage>
        <taxon>Bacteria</taxon>
        <taxon>Bacillati</taxon>
        <taxon>Bacillota</taxon>
        <taxon>Clostridia</taxon>
        <taxon>Candidatus Gallimonas</taxon>
    </lineage>
</organism>
<keyword evidence="14 21" id="KW-1133">Transmembrane helix</keyword>
<keyword evidence="7 21" id="KW-0479">Metal-binding</keyword>
<dbReference type="NCBIfam" id="TIGR01494">
    <property type="entry name" value="ATPase_P-type"/>
    <property type="match status" value="1"/>
</dbReference>
<feature type="transmembrane region" description="Helical" evidence="21">
    <location>
        <begin position="361"/>
        <end position="383"/>
    </location>
</feature>
<accession>A0A9D2G6V3</accession>
<dbReference type="AlphaFoldDB" id="A0A9D2G6V3"/>
<dbReference type="InterPro" id="IPR006121">
    <property type="entry name" value="HMA_dom"/>
</dbReference>
<dbReference type="GO" id="GO:0043682">
    <property type="term" value="F:P-type divalent copper transporter activity"/>
    <property type="evidence" value="ECO:0007669"/>
    <property type="project" value="TreeGrafter"/>
</dbReference>
<keyword evidence="11 21" id="KW-0067">ATP-binding</keyword>
<keyword evidence="8" id="KW-0677">Repeat</keyword>
<dbReference type="Gene3D" id="3.40.50.1000">
    <property type="entry name" value="HAD superfamily/HAD-like"/>
    <property type="match status" value="1"/>
</dbReference>
<feature type="transmembrane region" description="Helical" evidence="21">
    <location>
        <begin position="327"/>
        <end position="349"/>
    </location>
</feature>
<dbReference type="InterPro" id="IPR059000">
    <property type="entry name" value="ATPase_P-type_domA"/>
</dbReference>
<evidence type="ECO:0000256" key="6">
    <source>
        <dbReference type="ARBA" id="ARBA00022692"/>
    </source>
</evidence>
<keyword evidence="12" id="KW-0460">Magnesium</keyword>
<evidence type="ECO:0000256" key="21">
    <source>
        <dbReference type="RuleBase" id="RU362081"/>
    </source>
</evidence>
<evidence type="ECO:0000256" key="1">
    <source>
        <dbReference type="ARBA" id="ARBA00004127"/>
    </source>
</evidence>
<dbReference type="SUPFAM" id="SSF81653">
    <property type="entry name" value="Calcium ATPase, transduction domain A"/>
    <property type="match status" value="1"/>
</dbReference>
<dbReference type="EC" id="7.2.2.8" evidence="3"/>
<dbReference type="CDD" id="cd00371">
    <property type="entry name" value="HMA"/>
    <property type="match status" value="2"/>
</dbReference>
<dbReference type="SUPFAM" id="SSF55008">
    <property type="entry name" value="HMA, heavy metal-associated domain"/>
    <property type="match status" value="2"/>
</dbReference>
<dbReference type="GO" id="GO:0055070">
    <property type="term" value="P:copper ion homeostasis"/>
    <property type="evidence" value="ECO:0007669"/>
    <property type="project" value="TreeGrafter"/>
</dbReference>
<proteinExistence type="inferred from homology"/>
<evidence type="ECO:0000256" key="12">
    <source>
        <dbReference type="ARBA" id="ARBA00022842"/>
    </source>
</evidence>
<dbReference type="CDD" id="cd02094">
    <property type="entry name" value="P-type_ATPase_Cu-like"/>
    <property type="match status" value="1"/>
</dbReference>
<evidence type="ECO:0000313" key="23">
    <source>
        <dbReference type="EMBL" id="HIZ73532.1"/>
    </source>
</evidence>
<reference evidence="23" key="2">
    <citation type="submission" date="2021-04" db="EMBL/GenBank/DDBJ databases">
        <authorList>
            <person name="Gilroy R."/>
        </authorList>
    </citation>
    <scope>NUCLEOTIDE SEQUENCE</scope>
    <source>
        <strain evidence="23">ChiW7-2402</strain>
    </source>
</reference>
<dbReference type="InterPro" id="IPR036163">
    <property type="entry name" value="HMA_dom_sf"/>
</dbReference>
<dbReference type="GO" id="GO:0005507">
    <property type="term" value="F:copper ion binding"/>
    <property type="evidence" value="ECO:0007669"/>
    <property type="project" value="InterPro"/>
</dbReference>
<dbReference type="GO" id="GO:0140581">
    <property type="term" value="F:P-type monovalent copper transporter activity"/>
    <property type="evidence" value="ECO:0007669"/>
    <property type="project" value="UniProtKB-EC"/>
</dbReference>
<evidence type="ECO:0000256" key="17">
    <source>
        <dbReference type="ARBA" id="ARBA00023136"/>
    </source>
</evidence>
<evidence type="ECO:0000256" key="8">
    <source>
        <dbReference type="ARBA" id="ARBA00022737"/>
    </source>
</evidence>
<evidence type="ECO:0000256" key="11">
    <source>
        <dbReference type="ARBA" id="ARBA00022840"/>
    </source>
</evidence>
<feature type="transmembrane region" description="Helical" evidence="21">
    <location>
        <begin position="151"/>
        <end position="169"/>
    </location>
</feature>
<dbReference type="EMBL" id="DXBB01000123">
    <property type="protein sequence ID" value="HIZ73532.1"/>
    <property type="molecule type" value="Genomic_DNA"/>
</dbReference>
<dbReference type="NCBIfam" id="TIGR01525">
    <property type="entry name" value="ATPase-IB_hvy"/>
    <property type="match status" value="1"/>
</dbReference>
<evidence type="ECO:0000256" key="14">
    <source>
        <dbReference type="ARBA" id="ARBA00022989"/>
    </source>
</evidence>
<sequence>MNKKYSVTGMTCAACSSGIERTVSKLDGVTFCSVSLMGESMDVTFDESKLSDGDIRAAVTSLGYGAYDYGKAPAKKQKGLTLKLRFFLSLVLLIPEMYLAMGHMIGLPAPEGWLNYGFQIALTLAVLGINYRFFVSGVMAAVKLVPNMDTLVTLGAAASFFYSLAVAISGSGGHLFFESAAMIVTLVTLGKWLEDRSKARTGKEVEKLLSLAPDTVTLLREGKEVRVPLAEVRAGDLVVVKQGGSVAVDGTIVEGHAFVDQAAITGESLPVELSAGGHAVSASLVTSGYLVICAERVGEDTLLSGVIRMVREAGASKAPIQKLADKVAAVFVPVVVTLALITFAVWFIVTRDAAQAVNYGVSVLVISCPCALGLATPVAIMAATGRGASMGVLYKNAEALQRAADIRTVLLDKTATLTEGKPKVVAFEGGEEEKRIAYALETKLDHPLSRCIAEYCGEGENAEEVEYLTGLGAHGSVNGREYFLGNDRLMKEKGLPFAAWEERFAALSAAGCTVLMLADRERILALFALADTLKEGSREAVQELKALGCTVRMLTGDNQKVAAHIAEEAGIGGEVFAEVLPEDKWRAVETCRRENASLPKRERRGVAMTGDGINDSPALKAADVGFAMGNGTDVAIESADVVLVGGDVRAVPRAIALSRRTMRIVKENLFWAFFYNCIGIPLAAGVFAFAGVTLNPMIASAAMSLSSLFVVTNALRLVRFQRKKTGKAPDQGETAMTKKFKVEGMMCQHCVAHVKAALEGVAGVEKAEVDLKKKSAVVTLSGEVSSEALISAVTGAGYTAKEV</sequence>
<dbReference type="Pfam" id="PF00702">
    <property type="entry name" value="Hydrolase"/>
    <property type="match status" value="1"/>
</dbReference>
<evidence type="ECO:0000256" key="7">
    <source>
        <dbReference type="ARBA" id="ARBA00022723"/>
    </source>
</evidence>
<evidence type="ECO:0000256" key="16">
    <source>
        <dbReference type="ARBA" id="ARBA00023065"/>
    </source>
</evidence>
<keyword evidence="15" id="KW-0186">Copper</keyword>
<evidence type="ECO:0000256" key="3">
    <source>
        <dbReference type="ARBA" id="ARBA00012517"/>
    </source>
</evidence>
<keyword evidence="9 21" id="KW-0547">Nucleotide-binding</keyword>
<keyword evidence="13" id="KW-1278">Translocase</keyword>
<dbReference type="PRINTS" id="PR00943">
    <property type="entry name" value="CUATPASE"/>
</dbReference>
<evidence type="ECO:0000256" key="2">
    <source>
        <dbReference type="ARBA" id="ARBA00006024"/>
    </source>
</evidence>
<dbReference type="Pfam" id="PF00122">
    <property type="entry name" value="E1-E2_ATPase"/>
    <property type="match status" value="1"/>
</dbReference>
<reference evidence="23" key="1">
    <citation type="journal article" date="2021" name="PeerJ">
        <title>Extensive microbial diversity within the chicken gut microbiome revealed by metagenomics and culture.</title>
        <authorList>
            <person name="Gilroy R."/>
            <person name="Ravi A."/>
            <person name="Getino M."/>
            <person name="Pursley I."/>
            <person name="Horton D.L."/>
            <person name="Alikhan N.F."/>
            <person name="Baker D."/>
            <person name="Gharbi K."/>
            <person name="Hall N."/>
            <person name="Watson M."/>
            <person name="Adriaenssens E.M."/>
            <person name="Foster-Nyarko E."/>
            <person name="Jarju S."/>
            <person name="Secka A."/>
            <person name="Antonio M."/>
            <person name="Oren A."/>
            <person name="Chaudhuri R.R."/>
            <person name="La Ragione R."/>
            <person name="Hildebrand F."/>
            <person name="Pallen M.J."/>
        </authorList>
    </citation>
    <scope>NUCLEOTIDE SEQUENCE</scope>
    <source>
        <strain evidence="23">ChiW7-2402</strain>
    </source>
</reference>
<dbReference type="InterPro" id="IPR023299">
    <property type="entry name" value="ATPase_P-typ_cyto_dom_N"/>
</dbReference>
<dbReference type="SUPFAM" id="SSF56784">
    <property type="entry name" value="HAD-like"/>
    <property type="match status" value="1"/>
</dbReference>
<dbReference type="InterPro" id="IPR023298">
    <property type="entry name" value="ATPase_P-typ_TM_dom_sf"/>
</dbReference>
<dbReference type="NCBIfam" id="TIGR01511">
    <property type="entry name" value="ATPase-IB1_Cu"/>
    <property type="match status" value="1"/>
</dbReference>
<gene>
    <name evidence="23" type="ORF">H9964_08125</name>
</gene>
<comment type="subcellular location">
    <subcellularLocation>
        <location evidence="21">Cell membrane</location>
    </subcellularLocation>
    <subcellularLocation>
        <location evidence="1">Endomembrane system</location>
        <topology evidence="1">Multi-pass membrane protein</topology>
    </subcellularLocation>
</comment>
<evidence type="ECO:0000256" key="13">
    <source>
        <dbReference type="ARBA" id="ARBA00022967"/>
    </source>
</evidence>
<protein>
    <recommendedName>
        <fullName evidence="4">Copper-exporting P-type ATPase</fullName>
        <ecNumber evidence="3">7.2.2.8</ecNumber>
    </recommendedName>
    <alternativeName>
        <fullName evidence="18">Copper-exporting P-type ATPase A</fullName>
    </alternativeName>
    <alternativeName>
        <fullName evidence="19">Cu(+)-exporting ATPase</fullName>
    </alternativeName>
</protein>